<feature type="region of interest" description="Disordered" evidence="1">
    <location>
        <begin position="90"/>
        <end position="120"/>
    </location>
</feature>
<evidence type="ECO:0000256" key="1">
    <source>
        <dbReference type="SAM" id="MobiDB-lite"/>
    </source>
</evidence>
<proteinExistence type="predicted"/>
<keyword evidence="3" id="KW-1185">Reference proteome</keyword>
<accession>A0ABS3V4D7</accession>
<evidence type="ECO:0000313" key="3">
    <source>
        <dbReference type="Proteomes" id="UP000671399"/>
    </source>
</evidence>
<comment type="caution">
    <text evidence="2">The sequence shown here is derived from an EMBL/GenBank/DDBJ whole genome shotgun (WGS) entry which is preliminary data.</text>
</comment>
<gene>
    <name evidence="2" type="ORF">JQN83_06565</name>
</gene>
<protein>
    <submittedName>
        <fullName evidence="2">Uncharacterized protein</fullName>
    </submittedName>
</protein>
<dbReference type="RefSeq" id="WP_208566135.1">
    <property type="nucleotide sequence ID" value="NZ_JAGFWR010000002.1"/>
</dbReference>
<name>A0ABS3V4D7_9ACTN</name>
<organism evidence="2 3">
    <name type="scientific">Micromonospora antibiotica</name>
    <dbReference type="NCBI Taxonomy" id="2807623"/>
    <lineage>
        <taxon>Bacteria</taxon>
        <taxon>Bacillati</taxon>
        <taxon>Actinomycetota</taxon>
        <taxon>Actinomycetes</taxon>
        <taxon>Micromonosporales</taxon>
        <taxon>Micromonosporaceae</taxon>
        <taxon>Micromonospora</taxon>
    </lineage>
</organism>
<evidence type="ECO:0000313" key="2">
    <source>
        <dbReference type="EMBL" id="MBO4160477.1"/>
    </source>
</evidence>
<sequence>MTGPPGDQLPLLRAHPLQVPPARALDALRMTVNLKDVDVSLNLPDGPLTSAMIKVEVPDLDPVEISYSVQAGFTEELARISKQYAGPTSLVDPTSLIGPDESAASDPTSDTGSAPFDSESDDKRLQDIITGLLRWQQALEVAGALSESADLQSLGKAHHALVESLRVKYVDRMGKLRTELLNQRDAVPILRKWLQSGNDALINLAIRVAGEPALRTAVQDDLARIAGDEAMSPQTRRRARAYLRRWRRREIAGTRPGGAAESPD</sequence>
<dbReference type="Proteomes" id="UP000671399">
    <property type="component" value="Unassembled WGS sequence"/>
</dbReference>
<reference evidence="2 3" key="1">
    <citation type="submission" date="2021-03" db="EMBL/GenBank/DDBJ databases">
        <authorList>
            <person name="Lee D.-H."/>
        </authorList>
    </citation>
    <scope>NUCLEOTIDE SEQUENCE [LARGE SCALE GENOMIC DNA]</scope>
    <source>
        <strain evidence="2 3">MMS20-R2-23</strain>
    </source>
</reference>
<dbReference type="EMBL" id="JAGFWR010000002">
    <property type="protein sequence ID" value="MBO4160477.1"/>
    <property type="molecule type" value="Genomic_DNA"/>
</dbReference>